<sequence length="163" mass="16376">MNHPNGISVDPDMAAQRANALLESEIKARIGSVRELAQRLNALDAAILEYEVAWHSATQAGWTEDKLRDIGLHSPESSPAVAGRRSTGSPAEPVSSLAPAPAPVAVAPAAAAPVAAAPVAPVPVAAAPSAPSPSIAPVVQLSSVSALTPPSLTPVNDSARPSV</sequence>
<gene>
    <name evidence="2" type="ORF">GCM10017584_14530</name>
</gene>
<name>A0A9W6H9F4_9MICO</name>
<evidence type="ECO:0000256" key="1">
    <source>
        <dbReference type="SAM" id="MobiDB-lite"/>
    </source>
</evidence>
<dbReference type="AlphaFoldDB" id="A0A9W6H9F4"/>
<evidence type="ECO:0000313" key="2">
    <source>
        <dbReference type="EMBL" id="GLJ75879.1"/>
    </source>
</evidence>
<dbReference type="EMBL" id="BSEN01000006">
    <property type="protein sequence ID" value="GLJ75879.1"/>
    <property type="molecule type" value="Genomic_DNA"/>
</dbReference>
<protein>
    <submittedName>
        <fullName evidence="2">Uncharacterized protein</fullName>
    </submittedName>
</protein>
<evidence type="ECO:0000313" key="3">
    <source>
        <dbReference type="Proteomes" id="UP001142372"/>
    </source>
</evidence>
<reference evidence="2" key="1">
    <citation type="journal article" date="2014" name="Int. J. Syst. Evol. Microbiol.">
        <title>Complete genome sequence of Corynebacterium casei LMG S-19264T (=DSM 44701T), isolated from a smear-ripened cheese.</title>
        <authorList>
            <consortium name="US DOE Joint Genome Institute (JGI-PGF)"/>
            <person name="Walter F."/>
            <person name="Albersmeier A."/>
            <person name="Kalinowski J."/>
            <person name="Ruckert C."/>
        </authorList>
    </citation>
    <scope>NUCLEOTIDE SEQUENCE</scope>
    <source>
        <strain evidence="2">VKM Ac-1401</strain>
    </source>
</reference>
<reference evidence="2" key="2">
    <citation type="submission" date="2023-01" db="EMBL/GenBank/DDBJ databases">
        <authorList>
            <person name="Sun Q."/>
            <person name="Evtushenko L."/>
        </authorList>
    </citation>
    <scope>NUCLEOTIDE SEQUENCE</scope>
    <source>
        <strain evidence="2">VKM Ac-1401</strain>
    </source>
</reference>
<feature type="compositionally biased region" description="Low complexity" evidence="1">
    <location>
        <begin position="89"/>
        <end position="98"/>
    </location>
</feature>
<comment type="caution">
    <text evidence="2">The sequence shown here is derived from an EMBL/GenBank/DDBJ whole genome shotgun (WGS) entry which is preliminary data.</text>
</comment>
<keyword evidence="3" id="KW-1185">Reference proteome</keyword>
<dbReference type="Proteomes" id="UP001142372">
    <property type="component" value="Unassembled WGS sequence"/>
</dbReference>
<proteinExistence type="predicted"/>
<accession>A0A9W6H9F4</accession>
<organism evidence="2 3">
    <name type="scientific">Leifsonia poae</name>
    <dbReference type="NCBI Taxonomy" id="110933"/>
    <lineage>
        <taxon>Bacteria</taxon>
        <taxon>Bacillati</taxon>
        <taxon>Actinomycetota</taxon>
        <taxon>Actinomycetes</taxon>
        <taxon>Micrococcales</taxon>
        <taxon>Microbacteriaceae</taxon>
        <taxon>Leifsonia</taxon>
    </lineage>
</organism>
<feature type="region of interest" description="Disordered" evidence="1">
    <location>
        <begin position="68"/>
        <end position="98"/>
    </location>
</feature>